<dbReference type="RefSeq" id="WP_062075905.1">
    <property type="nucleotide sequence ID" value="NZ_BBRC01000014.1"/>
</dbReference>
<dbReference type="Proteomes" id="UP000547973">
    <property type="component" value="Unassembled WGS sequence"/>
</dbReference>
<keyword evidence="2" id="KW-1185">Reference proteome</keyword>
<sequence length="74" mass="7757">MEIAAADIARASALVSDLARLDPSELSDSDLMEALDALARVSRWAAALEAHLAAEIARQPAALGTATKQRRTNG</sequence>
<name>A0A7Z0CHK7_9MICO</name>
<organism evidence="1 2">
    <name type="scientific">Demequina lutea</name>
    <dbReference type="NCBI Taxonomy" id="431489"/>
    <lineage>
        <taxon>Bacteria</taxon>
        <taxon>Bacillati</taxon>
        <taxon>Actinomycetota</taxon>
        <taxon>Actinomycetes</taxon>
        <taxon>Micrococcales</taxon>
        <taxon>Demequinaceae</taxon>
        <taxon>Demequina</taxon>
    </lineage>
</organism>
<dbReference type="EMBL" id="JACBZO010000001">
    <property type="protein sequence ID" value="NYI40934.1"/>
    <property type="molecule type" value="Genomic_DNA"/>
</dbReference>
<proteinExistence type="predicted"/>
<gene>
    <name evidence="1" type="ORF">BKA03_001053</name>
</gene>
<evidence type="ECO:0000313" key="1">
    <source>
        <dbReference type="EMBL" id="NYI40934.1"/>
    </source>
</evidence>
<comment type="caution">
    <text evidence="1">The sequence shown here is derived from an EMBL/GenBank/DDBJ whole genome shotgun (WGS) entry which is preliminary data.</text>
</comment>
<protein>
    <submittedName>
        <fullName evidence="1">Uncharacterized protein</fullName>
    </submittedName>
</protein>
<reference evidence="1 2" key="1">
    <citation type="submission" date="2020-07" db="EMBL/GenBank/DDBJ databases">
        <title>Sequencing the genomes of 1000 actinobacteria strains.</title>
        <authorList>
            <person name="Klenk H.-P."/>
        </authorList>
    </citation>
    <scope>NUCLEOTIDE SEQUENCE [LARGE SCALE GENOMIC DNA]</scope>
    <source>
        <strain evidence="1 2">DSM 19970</strain>
    </source>
</reference>
<evidence type="ECO:0000313" key="2">
    <source>
        <dbReference type="Proteomes" id="UP000547973"/>
    </source>
</evidence>
<accession>A0A7Z0CHK7</accession>
<dbReference type="AlphaFoldDB" id="A0A7Z0CHK7"/>